<evidence type="ECO:0000313" key="2">
    <source>
        <dbReference type="EMBL" id="MBB6482641.1"/>
    </source>
</evidence>
<name>A0A841RGY4_9SPIO</name>
<sequence>MEDSRPLKTLLIVLFVIILAVIITMIYFLRDKTPYGLPVEFSANNEMTEVAEAEEPLLLEEPEDDPFESPTVPERFIVDRHTVVKDESFSLVTGIYWDDVYLWPDLYIRNDMKSDDPDIIYPDEIIDIYNRLGKGNVYNDIEKDEILKAYIEVYDIYKKLGPDKENSVWALLYSGAKYDHSFLELFSDRIDPADKAMAQKYIDEEGYLD</sequence>
<evidence type="ECO:0000313" key="3">
    <source>
        <dbReference type="Proteomes" id="UP000587760"/>
    </source>
</evidence>
<organism evidence="2 3">
    <name type="scientific">Spirochaeta isovalerica</name>
    <dbReference type="NCBI Taxonomy" id="150"/>
    <lineage>
        <taxon>Bacteria</taxon>
        <taxon>Pseudomonadati</taxon>
        <taxon>Spirochaetota</taxon>
        <taxon>Spirochaetia</taxon>
        <taxon>Spirochaetales</taxon>
        <taxon>Spirochaetaceae</taxon>
        <taxon>Spirochaeta</taxon>
    </lineage>
</organism>
<proteinExistence type="predicted"/>
<accession>A0A841RGY4</accession>
<dbReference type="Proteomes" id="UP000587760">
    <property type="component" value="Unassembled WGS sequence"/>
</dbReference>
<gene>
    <name evidence="2" type="ORF">HNR50_004346</name>
</gene>
<dbReference type="AlphaFoldDB" id="A0A841RGY4"/>
<keyword evidence="3" id="KW-1185">Reference proteome</keyword>
<protein>
    <submittedName>
        <fullName evidence="2">Uncharacterized protein</fullName>
    </submittedName>
</protein>
<dbReference type="EMBL" id="JACHGJ010000015">
    <property type="protein sequence ID" value="MBB6482641.1"/>
    <property type="molecule type" value="Genomic_DNA"/>
</dbReference>
<evidence type="ECO:0000256" key="1">
    <source>
        <dbReference type="SAM" id="Phobius"/>
    </source>
</evidence>
<keyword evidence="1" id="KW-1133">Transmembrane helix</keyword>
<dbReference type="RefSeq" id="WP_184748878.1">
    <property type="nucleotide sequence ID" value="NZ_JACHGJ010000015.1"/>
</dbReference>
<reference evidence="2 3" key="1">
    <citation type="submission" date="2020-08" db="EMBL/GenBank/DDBJ databases">
        <title>Genomic Encyclopedia of Type Strains, Phase IV (KMG-IV): sequencing the most valuable type-strain genomes for metagenomic binning, comparative biology and taxonomic classification.</title>
        <authorList>
            <person name="Goeker M."/>
        </authorList>
    </citation>
    <scope>NUCLEOTIDE SEQUENCE [LARGE SCALE GENOMIC DNA]</scope>
    <source>
        <strain evidence="2 3">DSM 2461</strain>
    </source>
</reference>
<comment type="caution">
    <text evidence="2">The sequence shown here is derived from an EMBL/GenBank/DDBJ whole genome shotgun (WGS) entry which is preliminary data.</text>
</comment>
<feature type="transmembrane region" description="Helical" evidence="1">
    <location>
        <begin position="7"/>
        <end position="29"/>
    </location>
</feature>
<keyword evidence="1" id="KW-0472">Membrane</keyword>
<keyword evidence="1" id="KW-0812">Transmembrane</keyword>